<dbReference type="Proteomes" id="UP000681722">
    <property type="component" value="Unassembled WGS sequence"/>
</dbReference>
<dbReference type="AlphaFoldDB" id="A0A813TGN1"/>
<evidence type="ECO:0008006" key="4">
    <source>
        <dbReference type="Google" id="ProtNLM"/>
    </source>
</evidence>
<dbReference type="InterPro" id="IPR025394">
    <property type="entry name" value="DUF4127"/>
</dbReference>
<proteinExistence type="predicted"/>
<protein>
    <recommendedName>
        <fullName evidence="4">DUF4127 family protein</fullName>
    </recommendedName>
</protein>
<sequence>MYLLQIYVLFSNIYLFHCLKSLLFIPLDERFTTRNIVLNLGNLIKDDYELITPSLDIISHWKSPANIDALQTWLNEEIIKSNCTNENNNICYSLISSELLFYGGLIHSRCSNDSVSIIQSRIEQLINLKRKYSSSLKLYLSQIIMRIPAYDEDFEEPHYWAIYGRLIFEWSFYYDRYTVLHQQSDYDEMKEREKKIPESVLNEFLWRRQRNYNVTNLILTEYSQYFEKIWITLDDNALYGLNKAEERNLTDLINNILNITDKVNLYPGADEVSLTMLSKIVVDDLSLTNKLRFSIIYRNTSTVNFIPNYEGSPLNESIVKQVNAAGGIVVSNNDPNFNLNNTDVIVIVNNWSTNAQQEATQTQTCENYTTLEQFLNYSSEKAIVLADVRYSNGGDLCFVDWILNNKTTQGLLKFGNYSYAGWNTNGNTLGTCISNGMLLSLFQTNVNTINQNKRFTLYRFAEDAKYQASLRQSLYEYLTQVSYDPTDHLDVDIDFYSQFVQKGLRHYVQQIQKEWNLESLYFPWNRTFEIGFSINSALQISLDTYQH</sequence>
<evidence type="ECO:0000313" key="3">
    <source>
        <dbReference type="Proteomes" id="UP000663829"/>
    </source>
</evidence>
<dbReference type="OrthoDB" id="10266119at2759"/>
<reference evidence="1" key="1">
    <citation type="submission" date="2021-02" db="EMBL/GenBank/DDBJ databases">
        <authorList>
            <person name="Nowell W R."/>
        </authorList>
    </citation>
    <scope>NUCLEOTIDE SEQUENCE</scope>
</reference>
<organism evidence="1 3">
    <name type="scientific">Didymodactylos carnosus</name>
    <dbReference type="NCBI Taxonomy" id="1234261"/>
    <lineage>
        <taxon>Eukaryota</taxon>
        <taxon>Metazoa</taxon>
        <taxon>Spiralia</taxon>
        <taxon>Gnathifera</taxon>
        <taxon>Rotifera</taxon>
        <taxon>Eurotatoria</taxon>
        <taxon>Bdelloidea</taxon>
        <taxon>Philodinida</taxon>
        <taxon>Philodinidae</taxon>
        <taxon>Didymodactylos</taxon>
    </lineage>
</organism>
<evidence type="ECO:0000313" key="2">
    <source>
        <dbReference type="EMBL" id="CAF3598033.1"/>
    </source>
</evidence>
<dbReference type="Pfam" id="PF13552">
    <property type="entry name" value="DUF4127"/>
    <property type="match status" value="1"/>
</dbReference>
<dbReference type="EMBL" id="CAJNOQ010000535">
    <property type="protein sequence ID" value="CAF0812292.1"/>
    <property type="molecule type" value="Genomic_DNA"/>
</dbReference>
<dbReference type="EMBL" id="CAJOBC010000535">
    <property type="protein sequence ID" value="CAF3598033.1"/>
    <property type="molecule type" value="Genomic_DNA"/>
</dbReference>
<evidence type="ECO:0000313" key="1">
    <source>
        <dbReference type="EMBL" id="CAF0812292.1"/>
    </source>
</evidence>
<comment type="caution">
    <text evidence="1">The sequence shown here is derived from an EMBL/GenBank/DDBJ whole genome shotgun (WGS) entry which is preliminary data.</text>
</comment>
<name>A0A813TGN1_9BILA</name>
<accession>A0A813TGN1</accession>
<keyword evidence="3" id="KW-1185">Reference proteome</keyword>
<dbReference type="Proteomes" id="UP000663829">
    <property type="component" value="Unassembled WGS sequence"/>
</dbReference>
<gene>
    <name evidence="1" type="ORF">GPM918_LOCUS4096</name>
    <name evidence="2" type="ORF">SRO942_LOCUS4096</name>
</gene>